<gene>
    <name evidence="2" type="ORF">ENR47_09020</name>
</gene>
<organism evidence="2">
    <name type="scientific">Oscillatoriales cyanobacterium SpSt-402</name>
    <dbReference type="NCBI Taxonomy" id="2282168"/>
    <lineage>
        <taxon>Bacteria</taxon>
        <taxon>Bacillati</taxon>
        <taxon>Cyanobacteriota</taxon>
        <taxon>Cyanophyceae</taxon>
        <taxon>Oscillatoriophycideae</taxon>
        <taxon>Oscillatoriales</taxon>
    </lineage>
</organism>
<dbReference type="Pfam" id="PF20133">
    <property type="entry name" value="HHL1-like"/>
    <property type="match status" value="1"/>
</dbReference>
<proteinExistence type="predicted"/>
<evidence type="ECO:0000256" key="1">
    <source>
        <dbReference type="SAM" id="MobiDB-lite"/>
    </source>
</evidence>
<dbReference type="PANTHER" id="PTHR48191:SF2">
    <property type="entry name" value="PROTEIN HHL1, CHLOROPLASTIC"/>
    <property type="match status" value="1"/>
</dbReference>
<dbReference type="AlphaFoldDB" id="A0A832H391"/>
<dbReference type="InterPro" id="IPR045388">
    <property type="entry name" value="HHL1-like"/>
</dbReference>
<dbReference type="PANTHER" id="PTHR48191">
    <property type="entry name" value="PROTEIN HHL1 CHLOROPLASTIC"/>
    <property type="match status" value="1"/>
</dbReference>
<comment type="caution">
    <text evidence="2">The sequence shown here is derived from an EMBL/GenBank/DDBJ whole genome shotgun (WGS) entry which is preliminary data.</text>
</comment>
<sequence length="141" mass="15757">MASSTGFGKSKQTKQPSKAADKRVAASKQYDKMKSDGLPEFNIFIRIKDKKNWFPVGSLAVNRSNQISRAIFEKEAELLQGAFRLFPVLRKSQNNLEYGYRLKEFSDEPIQLAVRPEPGKGNPLQGAIAQVQNAVSSLLKK</sequence>
<name>A0A832H391_9CYAN</name>
<reference evidence="2" key="1">
    <citation type="journal article" date="2020" name="mSystems">
        <title>Genome- and Community-Level Interaction Insights into Carbon Utilization and Element Cycling Functions of Hydrothermarchaeota in Hydrothermal Sediment.</title>
        <authorList>
            <person name="Zhou Z."/>
            <person name="Liu Y."/>
            <person name="Xu W."/>
            <person name="Pan J."/>
            <person name="Luo Z.H."/>
            <person name="Li M."/>
        </authorList>
    </citation>
    <scope>NUCLEOTIDE SEQUENCE [LARGE SCALE GENOMIC DNA]</scope>
    <source>
        <strain evidence="2">SpSt-402</strain>
    </source>
</reference>
<feature type="compositionally biased region" description="Basic and acidic residues" evidence="1">
    <location>
        <begin position="19"/>
        <end position="30"/>
    </location>
</feature>
<evidence type="ECO:0000313" key="2">
    <source>
        <dbReference type="EMBL" id="HGW94406.1"/>
    </source>
</evidence>
<protein>
    <submittedName>
        <fullName evidence="2">Uncharacterized protein</fullName>
    </submittedName>
</protein>
<feature type="region of interest" description="Disordered" evidence="1">
    <location>
        <begin position="1"/>
        <end position="30"/>
    </location>
</feature>
<accession>A0A832H391</accession>
<dbReference type="EMBL" id="DSRD01000565">
    <property type="protein sequence ID" value="HGW94406.1"/>
    <property type="molecule type" value="Genomic_DNA"/>
</dbReference>